<dbReference type="SUPFAM" id="SSF53187">
    <property type="entry name" value="Zn-dependent exopeptidases"/>
    <property type="match status" value="1"/>
</dbReference>
<evidence type="ECO:0000256" key="5">
    <source>
        <dbReference type="PIRSR" id="PIRSR005962-1"/>
    </source>
</evidence>
<dbReference type="PANTHER" id="PTHR11014">
    <property type="entry name" value="PEPTIDASE M20 FAMILY MEMBER"/>
    <property type="match status" value="1"/>
</dbReference>
<feature type="chain" id="PRO_5035222046" description="Peptidase M20 dimerisation domain-containing protein" evidence="6">
    <location>
        <begin position="23"/>
        <end position="456"/>
    </location>
</feature>
<feature type="binding site" evidence="5">
    <location>
        <position position="162"/>
    </location>
    <ligand>
        <name>Mn(2+)</name>
        <dbReference type="ChEBI" id="CHEBI:29035"/>
        <label>2</label>
    </ligand>
</feature>
<dbReference type="FunFam" id="3.30.70.360:FF:000001">
    <property type="entry name" value="N-acetyldiaminopimelate deacetylase"/>
    <property type="match status" value="1"/>
</dbReference>
<sequence length="456" mass="49128">MDSSSFLIPCLILCFLVGPLAASFPLFLGGRNECASVVEGAAVWEAKAAGAVGEYSTTEEIRRMAHAPETARWMLRLRRELHEFPELAHEEFRTSAAIRRELDGIGVKYRWPVAGTGVVATVGTGFPPFVALRADMDALPIQELVDWDHKSKIDGKMHACGHDAHVSMLLGAAKILHQLEHTLQVGTVVLIFQPAEEKGVGASEMIRGDALKNVEAIFAMHVAYLLPAGVVASRAGEFLAGCGYFRATISHDGPPQAAMNTILAASATVISLQNLVSREADPLDGQVVAVTRVDGGSSNSYSDIPSSVTISGTFRAFGRAIFREISRRIEEVIEAQAAVYRCAAETEFSNAGEPLIPPTVTDGRVDEYAQEVARELLGSDKVEIAPRVMGSEDFAYYLERVPGTLLLLGTKNEGIGSVHPAHSPYFTIDEDVLPIGAAIHAAFAHHYLVKSAKRDL</sequence>
<dbReference type="GO" id="GO:0005783">
    <property type="term" value="C:endoplasmic reticulum"/>
    <property type="evidence" value="ECO:0007669"/>
    <property type="project" value="TreeGrafter"/>
</dbReference>
<feature type="binding site" evidence="5">
    <location>
        <position position="160"/>
    </location>
    <ligand>
        <name>Mn(2+)</name>
        <dbReference type="ChEBI" id="CHEBI:29035"/>
        <label>2</label>
    </ligand>
</feature>
<name>A0A8J5KRA6_ZINOF</name>
<dbReference type="GO" id="GO:0010179">
    <property type="term" value="F:IAA-Ala conjugate hydrolase activity"/>
    <property type="evidence" value="ECO:0007669"/>
    <property type="project" value="TreeGrafter"/>
</dbReference>
<organism evidence="7 8">
    <name type="scientific">Zingiber officinale</name>
    <name type="common">Ginger</name>
    <name type="synonym">Amomum zingiber</name>
    <dbReference type="NCBI Taxonomy" id="94328"/>
    <lineage>
        <taxon>Eukaryota</taxon>
        <taxon>Viridiplantae</taxon>
        <taxon>Streptophyta</taxon>
        <taxon>Embryophyta</taxon>
        <taxon>Tracheophyta</taxon>
        <taxon>Spermatophyta</taxon>
        <taxon>Magnoliopsida</taxon>
        <taxon>Liliopsida</taxon>
        <taxon>Zingiberales</taxon>
        <taxon>Zingiberaceae</taxon>
        <taxon>Zingiber</taxon>
    </lineage>
</organism>
<dbReference type="InterPro" id="IPR044757">
    <property type="entry name" value="ILR1-like_Hyd"/>
</dbReference>
<proteinExistence type="inferred from homology"/>
<dbReference type="EMBL" id="JACMSC010000012">
    <property type="protein sequence ID" value="KAG6496673.1"/>
    <property type="molecule type" value="Genomic_DNA"/>
</dbReference>
<dbReference type="InterPro" id="IPR002933">
    <property type="entry name" value="Peptidase_M20"/>
</dbReference>
<keyword evidence="4" id="KW-0378">Hydrolase</keyword>
<evidence type="ECO:0000313" key="8">
    <source>
        <dbReference type="Proteomes" id="UP000734854"/>
    </source>
</evidence>
<dbReference type="Proteomes" id="UP000734854">
    <property type="component" value="Unassembled WGS sequence"/>
</dbReference>
<evidence type="ECO:0000256" key="1">
    <source>
        <dbReference type="ARBA" id="ARBA00003007"/>
    </source>
</evidence>
<keyword evidence="5" id="KW-0479">Metal-binding</keyword>
<reference evidence="7 8" key="1">
    <citation type="submission" date="2020-08" db="EMBL/GenBank/DDBJ databases">
        <title>Plant Genome Project.</title>
        <authorList>
            <person name="Zhang R.-G."/>
        </authorList>
    </citation>
    <scope>NUCLEOTIDE SEQUENCE [LARGE SCALE GENOMIC DNA]</scope>
    <source>
        <tissue evidence="7">Rhizome</tissue>
    </source>
</reference>
<dbReference type="AlphaFoldDB" id="A0A8J5KRA6"/>
<comment type="function">
    <text evidence="1">Hydrolyzes certain amino acid conjugates of the plant growth regulator indole-3-acetic acid (IAA).</text>
</comment>
<dbReference type="GO" id="GO:0009850">
    <property type="term" value="P:auxin metabolic process"/>
    <property type="evidence" value="ECO:0007669"/>
    <property type="project" value="InterPro"/>
</dbReference>
<dbReference type="NCBIfam" id="TIGR01891">
    <property type="entry name" value="amidohydrolases"/>
    <property type="match status" value="1"/>
</dbReference>
<comment type="caution">
    <text evidence="7">The sequence shown here is derived from an EMBL/GenBank/DDBJ whole genome shotgun (WGS) entry which is preliminary data.</text>
</comment>
<dbReference type="InterPro" id="IPR036264">
    <property type="entry name" value="Bact_exopeptidase_dim_dom"/>
</dbReference>
<accession>A0A8J5KRA6</accession>
<feature type="binding site" evidence="5">
    <location>
        <position position="422"/>
    </location>
    <ligand>
        <name>Mn(2+)</name>
        <dbReference type="ChEBI" id="CHEBI:29035"/>
        <label>2</label>
    </ligand>
</feature>
<dbReference type="InterPro" id="IPR017439">
    <property type="entry name" value="Amidohydrolase"/>
</dbReference>
<comment type="cofactor">
    <cofactor evidence="5">
        <name>Mn(2+)</name>
        <dbReference type="ChEBI" id="CHEBI:29035"/>
    </cofactor>
    <text evidence="5">The Mn(2+) ion enhances activity.</text>
</comment>
<dbReference type="Gene3D" id="3.30.70.360">
    <property type="match status" value="1"/>
</dbReference>
<comment type="similarity">
    <text evidence="2">Belongs to the peptidase M20 family.</text>
</comment>
<feature type="binding site" evidence="5">
    <location>
        <position position="197"/>
    </location>
    <ligand>
        <name>Mn(2+)</name>
        <dbReference type="ChEBI" id="CHEBI:29035"/>
        <label>2</label>
    </ligand>
</feature>
<gene>
    <name evidence="7" type="ORF">ZIOFF_044543</name>
</gene>
<evidence type="ECO:0000256" key="3">
    <source>
        <dbReference type="ARBA" id="ARBA00022729"/>
    </source>
</evidence>
<evidence type="ECO:0000256" key="4">
    <source>
        <dbReference type="ARBA" id="ARBA00022801"/>
    </source>
</evidence>
<dbReference type="GO" id="GO:0046872">
    <property type="term" value="F:metal ion binding"/>
    <property type="evidence" value="ECO:0007669"/>
    <property type="project" value="UniProtKB-KW"/>
</dbReference>
<protein>
    <recommendedName>
        <fullName evidence="9">Peptidase M20 dimerisation domain-containing protein</fullName>
    </recommendedName>
</protein>
<keyword evidence="5" id="KW-0464">Manganese</keyword>
<dbReference type="PIRSF" id="PIRSF005962">
    <property type="entry name" value="Pept_M20D_amidohydro"/>
    <property type="match status" value="1"/>
</dbReference>
<feature type="binding site" evidence="5">
    <location>
        <position position="221"/>
    </location>
    <ligand>
        <name>Mn(2+)</name>
        <dbReference type="ChEBI" id="CHEBI:29035"/>
        <label>2</label>
    </ligand>
</feature>
<evidence type="ECO:0008006" key="9">
    <source>
        <dbReference type="Google" id="ProtNLM"/>
    </source>
</evidence>
<keyword evidence="3 6" id="KW-0732">Signal</keyword>
<evidence type="ECO:0000256" key="2">
    <source>
        <dbReference type="ARBA" id="ARBA00006153"/>
    </source>
</evidence>
<evidence type="ECO:0000256" key="6">
    <source>
        <dbReference type="SAM" id="SignalP"/>
    </source>
</evidence>
<keyword evidence="8" id="KW-1185">Reference proteome</keyword>
<dbReference type="Gene3D" id="3.40.630.10">
    <property type="entry name" value="Zn peptidases"/>
    <property type="match status" value="1"/>
</dbReference>
<feature type="signal peptide" evidence="6">
    <location>
        <begin position="1"/>
        <end position="22"/>
    </location>
</feature>
<evidence type="ECO:0000313" key="7">
    <source>
        <dbReference type="EMBL" id="KAG6496673.1"/>
    </source>
</evidence>
<dbReference type="Pfam" id="PF01546">
    <property type="entry name" value="Peptidase_M20"/>
    <property type="match status" value="1"/>
</dbReference>
<dbReference type="CDD" id="cd08017">
    <property type="entry name" value="M20_IAA_Hyd"/>
    <property type="match status" value="1"/>
</dbReference>
<dbReference type="PANTHER" id="PTHR11014:SF147">
    <property type="entry name" value="PEPTIDASE M20 DIMERISATION DOMAIN-CONTAINING PROTEIN"/>
    <property type="match status" value="1"/>
</dbReference>
<dbReference type="SUPFAM" id="SSF55031">
    <property type="entry name" value="Bacterial exopeptidase dimerisation domain"/>
    <property type="match status" value="1"/>
</dbReference>